<dbReference type="Proteomes" id="UP000323300">
    <property type="component" value="Unassembled WGS sequence"/>
</dbReference>
<sequence length="91" mass="10556">MCAFDEHAHGQTFRGLPSRLKKAGFELSRCEAIPFVTLTYHPNTYVHGLARFIVTKCTGFVMEEADAWRNEFDDLEKQRAFFYGTNRFMLA</sequence>
<keyword evidence="2" id="KW-1185">Reference proteome</keyword>
<proteinExistence type="predicted"/>
<protein>
    <submittedName>
        <fullName evidence="1">Uncharacterized protein</fullName>
    </submittedName>
</protein>
<evidence type="ECO:0000313" key="1">
    <source>
        <dbReference type="EMBL" id="SFK87529.1"/>
    </source>
</evidence>
<dbReference type="AlphaFoldDB" id="A0A1I4D431"/>
<gene>
    <name evidence="1" type="ORF">SAMN04488498_115120</name>
</gene>
<evidence type="ECO:0000313" key="2">
    <source>
        <dbReference type="Proteomes" id="UP000323300"/>
    </source>
</evidence>
<dbReference type="EMBL" id="FOSL01000015">
    <property type="protein sequence ID" value="SFK87529.1"/>
    <property type="molecule type" value="Genomic_DNA"/>
</dbReference>
<name>A0A1I4D431_9HYPH</name>
<reference evidence="1 2" key="1">
    <citation type="submission" date="2016-10" db="EMBL/GenBank/DDBJ databases">
        <authorList>
            <person name="Varghese N."/>
            <person name="Submissions S."/>
        </authorList>
    </citation>
    <scope>NUCLEOTIDE SEQUENCE [LARGE SCALE GENOMIC DNA]</scope>
    <source>
        <strain evidence="1 2">DSM 21822</strain>
    </source>
</reference>
<organism evidence="1 2">
    <name type="scientific">Neomesorhizobium albiziae</name>
    <dbReference type="NCBI Taxonomy" id="335020"/>
    <lineage>
        <taxon>Bacteria</taxon>
        <taxon>Pseudomonadati</taxon>
        <taxon>Pseudomonadota</taxon>
        <taxon>Alphaproteobacteria</taxon>
        <taxon>Hyphomicrobiales</taxon>
        <taxon>Phyllobacteriaceae</taxon>
        <taxon>Neomesorhizobium</taxon>
    </lineage>
</organism>
<accession>A0A1I4D431</accession>